<feature type="compositionally biased region" description="Basic and acidic residues" evidence="1">
    <location>
        <begin position="45"/>
        <end position="68"/>
    </location>
</feature>
<proteinExistence type="predicted"/>
<keyword evidence="4" id="KW-1185">Reference proteome</keyword>
<reference evidence="3" key="1">
    <citation type="submission" date="2020-02" db="EMBL/GenBank/DDBJ databases">
        <authorList>
            <person name="Palmer J.M."/>
        </authorList>
    </citation>
    <scope>NUCLEOTIDE SEQUENCE</scope>
    <source>
        <strain evidence="3">EPUS1.4</strain>
        <tissue evidence="3">Thallus</tissue>
    </source>
</reference>
<protein>
    <recommendedName>
        <fullName evidence="5">Secreted protein</fullName>
    </recommendedName>
</protein>
<feature type="chain" id="PRO_5034551385" description="Secreted protein" evidence="2">
    <location>
        <begin position="21"/>
        <end position="92"/>
    </location>
</feature>
<evidence type="ECO:0000313" key="4">
    <source>
        <dbReference type="Proteomes" id="UP000606974"/>
    </source>
</evidence>
<evidence type="ECO:0000256" key="1">
    <source>
        <dbReference type="SAM" id="MobiDB-lite"/>
    </source>
</evidence>
<feature type="region of interest" description="Disordered" evidence="1">
    <location>
        <begin position="28"/>
        <end position="92"/>
    </location>
</feature>
<evidence type="ECO:0000313" key="3">
    <source>
        <dbReference type="EMBL" id="KAF7508886.1"/>
    </source>
</evidence>
<dbReference type="EMBL" id="JAACFV010000048">
    <property type="protein sequence ID" value="KAF7508886.1"/>
    <property type="molecule type" value="Genomic_DNA"/>
</dbReference>
<organism evidence="3 4">
    <name type="scientific">Endocarpon pusillum</name>
    <dbReference type="NCBI Taxonomy" id="364733"/>
    <lineage>
        <taxon>Eukaryota</taxon>
        <taxon>Fungi</taxon>
        <taxon>Dikarya</taxon>
        <taxon>Ascomycota</taxon>
        <taxon>Pezizomycotina</taxon>
        <taxon>Eurotiomycetes</taxon>
        <taxon>Chaetothyriomycetidae</taxon>
        <taxon>Verrucariales</taxon>
        <taxon>Verrucariaceae</taxon>
        <taxon>Endocarpon</taxon>
    </lineage>
</organism>
<comment type="caution">
    <text evidence="3">The sequence shown here is derived from an EMBL/GenBank/DDBJ whole genome shotgun (WGS) entry which is preliminary data.</text>
</comment>
<evidence type="ECO:0000256" key="2">
    <source>
        <dbReference type="SAM" id="SignalP"/>
    </source>
</evidence>
<keyword evidence="2" id="KW-0732">Signal</keyword>
<gene>
    <name evidence="3" type="ORF">GJ744_008595</name>
</gene>
<sequence length="92" mass="9488">MSSAIAIGVGVATAAFLGRAGLVASAATAAASTPSADLLQRRLRTHEPPRSRADTRTIGEDVEQRQDTEESSEADAAQSSGSRRQSLLGHQG</sequence>
<accession>A0A8H7E6Q3</accession>
<dbReference type="Proteomes" id="UP000606974">
    <property type="component" value="Unassembled WGS sequence"/>
</dbReference>
<feature type="signal peptide" evidence="2">
    <location>
        <begin position="1"/>
        <end position="20"/>
    </location>
</feature>
<name>A0A8H7E6Q3_9EURO</name>
<dbReference type="AlphaFoldDB" id="A0A8H7E6Q3"/>
<evidence type="ECO:0008006" key="5">
    <source>
        <dbReference type="Google" id="ProtNLM"/>
    </source>
</evidence>